<evidence type="ECO:0000259" key="1">
    <source>
        <dbReference type="Pfam" id="PF00085"/>
    </source>
</evidence>
<dbReference type="RefSeq" id="WP_310258316.1">
    <property type="nucleotide sequence ID" value="NZ_JAVDWA010000003.1"/>
</dbReference>
<dbReference type="EMBL" id="JAVDWA010000003">
    <property type="protein sequence ID" value="MDR7072941.1"/>
    <property type="molecule type" value="Genomic_DNA"/>
</dbReference>
<gene>
    <name evidence="2" type="ORF">J2X07_001927</name>
</gene>
<dbReference type="InterPro" id="IPR036249">
    <property type="entry name" value="Thioredoxin-like_sf"/>
</dbReference>
<keyword evidence="3" id="KW-1185">Reference proteome</keyword>
<sequence>MKEITRSNWNAIVELSCKEPFFLYLETPLCGTCKVGKRMFEVAVATIEGQPDRMNSIQSGVCNINSMPELAEKYGVTSVPCLLVISRGIAIKRIYALQSAGDLYKTMTEIIQK</sequence>
<dbReference type="CDD" id="cd02947">
    <property type="entry name" value="TRX_family"/>
    <property type="match status" value="1"/>
</dbReference>
<reference evidence="2 3" key="1">
    <citation type="submission" date="2023-07" db="EMBL/GenBank/DDBJ databases">
        <title>Sorghum-associated microbial communities from plants grown in Nebraska, USA.</title>
        <authorList>
            <person name="Schachtman D."/>
        </authorList>
    </citation>
    <scope>NUCLEOTIDE SEQUENCE [LARGE SCALE GENOMIC DNA]</scope>
    <source>
        <strain evidence="2 3">BE211</strain>
    </source>
</reference>
<evidence type="ECO:0000313" key="3">
    <source>
        <dbReference type="Proteomes" id="UP001258181"/>
    </source>
</evidence>
<dbReference type="InterPro" id="IPR013766">
    <property type="entry name" value="Thioredoxin_domain"/>
</dbReference>
<dbReference type="Proteomes" id="UP001258181">
    <property type="component" value="Unassembled WGS sequence"/>
</dbReference>
<proteinExistence type="predicted"/>
<name>A0ABU1U0E3_9BACL</name>
<dbReference type="SUPFAM" id="SSF52833">
    <property type="entry name" value="Thioredoxin-like"/>
    <property type="match status" value="1"/>
</dbReference>
<dbReference type="Gene3D" id="3.40.30.10">
    <property type="entry name" value="Glutaredoxin"/>
    <property type="match status" value="1"/>
</dbReference>
<evidence type="ECO:0000313" key="2">
    <source>
        <dbReference type="EMBL" id="MDR7072941.1"/>
    </source>
</evidence>
<organism evidence="2 3">
    <name type="scientific">Fictibacillus barbaricus</name>
    <dbReference type="NCBI Taxonomy" id="182136"/>
    <lineage>
        <taxon>Bacteria</taxon>
        <taxon>Bacillati</taxon>
        <taxon>Bacillota</taxon>
        <taxon>Bacilli</taxon>
        <taxon>Bacillales</taxon>
        <taxon>Fictibacillaceae</taxon>
        <taxon>Fictibacillus</taxon>
    </lineage>
</organism>
<feature type="domain" description="Thioredoxin" evidence="1">
    <location>
        <begin position="2"/>
        <end position="108"/>
    </location>
</feature>
<dbReference type="Pfam" id="PF00085">
    <property type="entry name" value="Thioredoxin"/>
    <property type="match status" value="1"/>
</dbReference>
<protein>
    <submittedName>
        <fullName evidence="2">Thioredoxin-like negative regulator of GroEL</fullName>
    </submittedName>
</protein>
<accession>A0ABU1U0E3</accession>
<comment type="caution">
    <text evidence="2">The sequence shown here is derived from an EMBL/GenBank/DDBJ whole genome shotgun (WGS) entry which is preliminary data.</text>
</comment>